<organism evidence="2 3">
    <name type="scientific">Crinalium epipsammum PCC 9333</name>
    <dbReference type="NCBI Taxonomy" id="1173022"/>
    <lineage>
        <taxon>Bacteria</taxon>
        <taxon>Bacillati</taxon>
        <taxon>Cyanobacteriota</taxon>
        <taxon>Cyanophyceae</taxon>
        <taxon>Gomontiellales</taxon>
        <taxon>Gomontiellaceae</taxon>
        <taxon>Crinalium</taxon>
    </lineage>
</organism>
<dbReference type="HOGENOM" id="CLU_129168_0_0_3"/>
<dbReference type="RefSeq" id="WP_015205179.1">
    <property type="nucleotide sequence ID" value="NC_019753.1"/>
</dbReference>
<dbReference type="EMBL" id="CP003620">
    <property type="protein sequence ID" value="AFZ15085.1"/>
    <property type="molecule type" value="Genomic_DNA"/>
</dbReference>
<sequence>MKRLRKFLSLSSSDRNLLIQTAVLLSGIRLGLRFLSFPTLRRILDKISKTALNSTQTYEFTLNRVVWAVDIVSKYMPGGVKCLARALATQVLLARRGYLVELQIGVAKNEAGQLEAHAWIESQDKVVIGNLKDLGRFTRLATLEGQRP</sequence>
<dbReference type="eggNOG" id="ENOG503355J">
    <property type="taxonomic scope" value="Bacteria"/>
</dbReference>
<dbReference type="AlphaFoldDB" id="K9W6L7"/>
<reference evidence="2 3" key="1">
    <citation type="submission" date="2012-06" db="EMBL/GenBank/DDBJ databases">
        <title>Finished chromosome of genome of Crinalium epipsammum PCC 9333.</title>
        <authorList>
            <consortium name="US DOE Joint Genome Institute"/>
            <person name="Gugger M."/>
            <person name="Coursin T."/>
            <person name="Rippka R."/>
            <person name="Tandeau De Marsac N."/>
            <person name="Huntemann M."/>
            <person name="Wei C.-L."/>
            <person name="Han J."/>
            <person name="Detter J.C."/>
            <person name="Han C."/>
            <person name="Tapia R."/>
            <person name="Davenport K."/>
            <person name="Daligault H."/>
            <person name="Erkkila T."/>
            <person name="Gu W."/>
            <person name="Munk A.C.C."/>
            <person name="Teshima H."/>
            <person name="Xu Y."/>
            <person name="Chain P."/>
            <person name="Chen A."/>
            <person name="Krypides N."/>
            <person name="Mavromatis K."/>
            <person name="Markowitz V."/>
            <person name="Szeto E."/>
            <person name="Ivanova N."/>
            <person name="Mikhailova N."/>
            <person name="Ovchinnikova G."/>
            <person name="Pagani I."/>
            <person name="Pati A."/>
            <person name="Goodwin L."/>
            <person name="Peters L."/>
            <person name="Pitluck S."/>
            <person name="Woyke T."/>
            <person name="Kerfeld C."/>
        </authorList>
    </citation>
    <scope>NUCLEOTIDE SEQUENCE [LARGE SCALE GENOMIC DNA]</scope>
    <source>
        <strain evidence="2 3">PCC 9333</strain>
    </source>
</reference>
<accession>K9W6L7</accession>
<proteinExistence type="predicted"/>
<dbReference type="KEGG" id="cep:Cri9333_4299"/>
<name>K9W6L7_9CYAN</name>
<dbReference type="NCBIfam" id="NF033537">
    <property type="entry name" value="lasso_biosyn_B2"/>
    <property type="match status" value="1"/>
</dbReference>
<evidence type="ECO:0000313" key="3">
    <source>
        <dbReference type="Proteomes" id="UP000010472"/>
    </source>
</evidence>
<feature type="domain" description="Microcin J25-processing protein McjB C-terminal" evidence="1">
    <location>
        <begin position="36"/>
        <end position="141"/>
    </location>
</feature>
<dbReference type="Proteomes" id="UP000010472">
    <property type="component" value="Chromosome"/>
</dbReference>
<dbReference type="InterPro" id="IPR032708">
    <property type="entry name" value="McjB_C"/>
</dbReference>
<evidence type="ECO:0000259" key="1">
    <source>
        <dbReference type="Pfam" id="PF13471"/>
    </source>
</evidence>
<dbReference type="STRING" id="1173022.Cri9333_4299"/>
<dbReference type="PATRIC" id="fig|1173022.3.peg.4643"/>
<gene>
    <name evidence="2" type="ORF">Cri9333_4299</name>
</gene>
<dbReference type="InterPro" id="IPR053521">
    <property type="entry name" value="McjB-like"/>
</dbReference>
<protein>
    <recommendedName>
        <fullName evidence="1">Microcin J25-processing protein McjB C-terminal domain-containing protein</fullName>
    </recommendedName>
</protein>
<dbReference type="Pfam" id="PF13471">
    <property type="entry name" value="Transglut_core3"/>
    <property type="match status" value="1"/>
</dbReference>
<keyword evidence="3" id="KW-1185">Reference proteome</keyword>
<dbReference type="OrthoDB" id="466469at2"/>
<evidence type="ECO:0000313" key="2">
    <source>
        <dbReference type="EMBL" id="AFZ15085.1"/>
    </source>
</evidence>